<evidence type="ECO:0000256" key="1">
    <source>
        <dbReference type="SAM" id="MobiDB-lite"/>
    </source>
</evidence>
<feature type="compositionally biased region" description="Polar residues" evidence="1">
    <location>
        <begin position="236"/>
        <end position="245"/>
    </location>
</feature>
<dbReference type="PANTHER" id="PTHR13309:SF0">
    <property type="entry name" value="FMR1-INTERACTING PROTEIN NUFIP1"/>
    <property type="match status" value="1"/>
</dbReference>
<dbReference type="InterPro" id="IPR039136">
    <property type="entry name" value="NUFIP1-like"/>
</dbReference>
<gene>
    <name evidence="3" type="ORF">SI7747_12015585</name>
</gene>
<feature type="region of interest" description="Disordered" evidence="1">
    <location>
        <begin position="556"/>
        <end position="621"/>
    </location>
</feature>
<keyword evidence="4" id="KW-1185">Reference proteome</keyword>
<proteinExistence type="predicted"/>
<sequence length="621" mass="68256">MFPFFPSLPSNVQAQGQQMMLPNVQQQVTNPLGFNNMQQIAPQFHGQNGQFQNPQMQPFNNQSMDNMHGRSMVMPNHSQLTSSASLGCIPNVPNPVQTSVMGMQQPQNGHSFFSQHPQNVNQIAALPFSGQICNVSQALNQLGMQQLSGLFGVNSQMQNLNQVYHFARGGHLWPQNLNQAMGFHGQFYSQNLMLPPNQIQQSSQHGVGVTQISPSSLLPVTGLGFQDNFSSNSHQSGFANASVSDDPSKAKPQGLGTSTEIAIASQNGVQKPLSVMQNMLSSLTADSAKMNDKQRNFHSDSVKPPQVSHKKNSNNEISAGMFGNSAGRSFNRDPHGTVNRDHSQRRQFRFQKPNHHMANAKENSGSYKKTWGKVAGRRNVRKVPTALNYSEEEVRQWREARRKNFPSTANVQRKQEKITGDSEGLNEDTKLCRQQLKEVLAKQMELGFEAAEVPSSYLLDLEKEQPLEARSTNKRGKRGRGSDKWQSKKQRTRNGPPPPPPAEPTLLQKLLNSEIKRDRSHLLQAFRFMAMNAFFDHWPRKPLEYPLVTVGASGGIEGSGGERTQLPATAEGAAPAECSDESDCVTDGGGAMEEEEDGAAGGSEKQGCSGEQPEGATELKG</sequence>
<dbReference type="Proteomes" id="UP001189122">
    <property type="component" value="Unassembled WGS sequence"/>
</dbReference>
<evidence type="ECO:0000259" key="2">
    <source>
        <dbReference type="Pfam" id="PF10453"/>
    </source>
</evidence>
<organism evidence="3">
    <name type="scientific">Spirodela intermedia</name>
    <name type="common">Intermediate duckweed</name>
    <dbReference type="NCBI Taxonomy" id="51605"/>
    <lineage>
        <taxon>Eukaryota</taxon>
        <taxon>Viridiplantae</taxon>
        <taxon>Streptophyta</taxon>
        <taxon>Embryophyta</taxon>
        <taxon>Tracheophyta</taxon>
        <taxon>Spermatophyta</taxon>
        <taxon>Magnoliopsida</taxon>
        <taxon>Liliopsida</taxon>
        <taxon>Araceae</taxon>
        <taxon>Lemnoideae</taxon>
        <taxon>Spirodela</taxon>
    </lineage>
</organism>
<accession>A0A7I8JGA6</accession>
<evidence type="ECO:0000313" key="4">
    <source>
        <dbReference type="Proteomes" id="UP001189122"/>
    </source>
</evidence>
<dbReference type="GO" id="GO:0000492">
    <property type="term" value="P:box C/D snoRNP assembly"/>
    <property type="evidence" value="ECO:0007669"/>
    <property type="project" value="TreeGrafter"/>
</dbReference>
<name>A0A7I8JGA6_SPIIN</name>
<evidence type="ECO:0000313" key="3">
    <source>
        <dbReference type="EMBL" id="CAA2629947.1"/>
    </source>
</evidence>
<feature type="region of interest" description="Disordered" evidence="1">
    <location>
        <begin position="464"/>
        <end position="505"/>
    </location>
</feature>
<dbReference type="PANTHER" id="PTHR13309">
    <property type="entry name" value="NUCLEAR FRAGILE X MENTAL RETARDATION PROTEIN INTERACTING PROTEIN 1"/>
    <property type="match status" value="1"/>
</dbReference>
<dbReference type="EMBL" id="LR743599">
    <property type="protein sequence ID" value="CAA2629947.1"/>
    <property type="molecule type" value="Genomic_DNA"/>
</dbReference>
<dbReference type="GO" id="GO:0005634">
    <property type="term" value="C:nucleus"/>
    <property type="evidence" value="ECO:0007669"/>
    <property type="project" value="TreeGrafter"/>
</dbReference>
<feature type="region of interest" description="Disordered" evidence="1">
    <location>
        <begin position="293"/>
        <end position="315"/>
    </location>
</feature>
<feature type="region of interest" description="Disordered" evidence="1">
    <location>
        <begin position="236"/>
        <end position="255"/>
    </location>
</feature>
<feature type="region of interest" description="Disordered" evidence="1">
    <location>
        <begin position="405"/>
        <end position="424"/>
    </location>
</feature>
<protein>
    <recommendedName>
        <fullName evidence="2">FMR1-interacting protein 1 conserved domain-containing protein</fullName>
    </recommendedName>
</protein>
<dbReference type="InterPro" id="IPR019496">
    <property type="entry name" value="NUFIP1_cons_dom"/>
</dbReference>
<feature type="domain" description="FMR1-interacting protein 1 conserved" evidence="2">
    <location>
        <begin position="388"/>
        <end position="417"/>
    </location>
</feature>
<dbReference type="EMBL" id="CACRZD030000012">
    <property type="protein sequence ID" value="CAA6669190.1"/>
    <property type="molecule type" value="Genomic_DNA"/>
</dbReference>
<reference evidence="3 4" key="1">
    <citation type="submission" date="2019-12" db="EMBL/GenBank/DDBJ databases">
        <authorList>
            <person name="Scholz U."/>
            <person name="Mascher M."/>
            <person name="Fiebig A."/>
        </authorList>
    </citation>
    <scope>NUCLEOTIDE SEQUENCE</scope>
</reference>
<dbReference type="AlphaFoldDB" id="A0A7I8JGA6"/>
<dbReference type="Pfam" id="PF10453">
    <property type="entry name" value="NUFIP1"/>
    <property type="match status" value="1"/>
</dbReference>
<dbReference type="GO" id="GO:0003723">
    <property type="term" value="F:RNA binding"/>
    <property type="evidence" value="ECO:0007669"/>
    <property type="project" value="InterPro"/>
</dbReference>